<accession>A0AAV7W869</accession>
<keyword evidence="3" id="KW-1185">Reference proteome</keyword>
<feature type="compositionally biased region" description="Basic and acidic residues" evidence="1">
    <location>
        <begin position="65"/>
        <end position="78"/>
    </location>
</feature>
<dbReference type="Proteomes" id="UP001066276">
    <property type="component" value="Chromosome 1_2"/>
</dbReference>
<feature type="compositionally biased region" description="Gly residues" evidence="1">
    <location>
        <begin position="54"/>
        <end position="64"/>
    </location>
</feature>
<dbReference type="AlphaFoldDB" id="A0AAV7W869"/>
<name>A0AAV7W869_PLEWA</name>
<proteinExistence type="predicted"/>
<evidence type="ECO:0000313" key="3">
    <source>
        <dbReference type="Proteomes" id="UP001066276"/>
    </source>
</evidence>
<organism evidence="2 3">
    <name type="scientific">Pleurodeles waltl</name>
    <name type="common">Iberian ribbed newt</name>
    <dbReference type="NCBI Taxonomy" id="8319"/>
    <lineage>
        <taxon>Eukaryota</taxon>
        <taxon>Metazoa</taxon>
        <taxon>Chordata</taxon>
        <taxon>Craniata</taxon>
        <taxon>Vertebrata</taxon>
        <taxon>Euteleostomi</taxon>
        <taxon>Amphibia</taxon>
        <taxon>Batrachia</taxon>
        <taxon>Caudata</taxon>
        <taxon>Salamandroidea</taxon>
        <taxon>Salamandridae</taxon>
        <taxon>Pleurodelinae</taxon>
        <taxon>Pleurodeles</taxon>
    </lineage>
</organism>
<comment type="caution">
    <text evidence="2">The sequence shown here is derived from an EMBL/GenBank/DDBJ whole genome shotgun (WGS) entry which is preliminary data.</text>
</comment>
<gene>
    <name evidence="2" type="ORF">NDU88_005567</name>
</gene>
<reference evidence="2" key="1">
    <citation type="journal article" date="2022" name="bioRxiv">
        <title>Sequencing and chromosome-scale assembly of the giantPleurodeles waltlgenome.</title>
        <authorList>
            <person name="Brown T."/>
            <person name="Elewa A."/>
            <person name="Iarovenko S."/>
            <person name="Subramanian E."/>
            <person name="Araus A.J."/>
            <person name="Petzold A."/>
            <person name="Susuki M."/>
            <person name="Suzuki K.-i.T."/>
            <person name="Hayashi T."/>
            <person name="Toyoda A."/>
            <person name="Oliveira C."/>
            <person name="Osipova E."/>
            <person name="Leigh N.D."/>
            <person name="Simon A."/>
            <person name="Yun M.H."/>
        </authorList>
    </citation>
    <scope>NUCLEOTIDE SEQUENCE</scope>
    <source>
        <strain evidence="2">20211129_DDA</strain>
        <tissue evidence="2">Liver</tissue>
    </source>
</reference>
<feature type="compositionally biased region" description="Acidic residues" evidence="1">
    <location>
        <begin position="1"/>
        <end position="10"/>
    </location>
</feature>
<feature type="compositionally biased region" description="Basic and acidic residues" evidence="1">
    <location>
        <begin position="32"/>
        <end position="43"/>
    </location>
</feature>
<dbReference type="EMBL" id="JANPWB010000002">
    <property type="protein sequence ID" value="KAJ1210199.1"/>
    <property type="molecule type" value="Genomic_DNA"/>
</dbReference>
<sequence>MPESTEEAEGQTERMVPEEDTTLAPPPGDGEEGTKVFEAKKEGLPPPPPPPGAGKTGPAGPGKLGEGRKEDPEAKDWSGHWSPACPE</sequence>
<evidence type="ECO:0000256" key="1">
    <source>
        <dbReference type="SAM" id="MobiDB-lite"/>
    </source>
</evidence>
<feature type="region of interest" description="Disordered" evidence="1">
    <location>
        <begin position="1"/>
        <end position="87"/>
    </location>
</feature>
<protein>
    <submittedName>
        <fullName evidence="2">Uncharacterized protein</fullName>
    </submittedName>
</protein>
<evidence type="ECO:0000313" key="2">
    <source>
        <dbReference type="EMBL" id="KAJ1210199.1"/>
    </source>
</evidence>